<reference evidence="1 2" key="1">
    <citation type="submission" date="2019-10" db="EMBL/GenBank/DDBJ databases">
        <authorList>
            <person name="Karimi E."/>
        </authorList>
    </citation>
    <scope>NUCLEOTIDE SEQUENCE [LARGE SCALE GENOMIC DNA]</scope>
    <source>
        <strain evidence="1">Maribacter sp. 151</strain>
    </source>
</reference>
<dbReference type="Proteomes" id="UP000430202">
    <property type="component" value="Unassembled WGS sequence"/>
</dbReference>
<name>A0A653QLV5_9FLAO</name>
<dbReference type="AlphaFoldDB" id="A0A653QLV5"/>
<dbReference type="Pfam" id="PF05635">
    <property type="entry name" value="23S_rRNA_IVP"/>
    <property type="match status" value="1"/>
</dbReference>
<evidence type="ECO:0000313" key="2">
    <source>
        <dbReference type="Proteomes" id="UP000430202"/>
    </source>
</evidence>
<dbReference type="Gene3D" id="1.20.1440.60">
    <property type="entry name" value="23S rRNA-intervening sequence"/>
    <property type="match status" value="1"/>
</dbReference>
<sequence>MPDNKFDLEDRLFDFAGNVVLFCKELPSDMTGQYYGNQLLRSAGSSALNFGEAQGSNSNRDYINKASISLKELKESRVNLKILSKVDYGKQVIRAELLDELEQLIRIIATIIKNKKQN</sequence>
<accession>A0A653QLV5</accession>
<dbReference type="PANTHER" id="PTHR38471:SF2">
    <property type="entry name" value="FOUR HELIX BUNDLE PROTEIN"/>
    <property type="match status" value="1"/>
</dbReference>
<dbReference type="SUPFAM" id="SSF158446">
    <property type="entry name" value="IVS-encoded protein-like"/>
    <property type="match status" value="1"/>
</dbReference>
<evidence type="ECO:0000313" key="1">
    <source>
        <dbReference type="EMBL" id="VXB43805.1"/>
    </source>
</evidence>
<keyword evidence="2" id="KW-1185">Reference proteome</keyword>
<dbReference type="PIRSF" id="PIRSF035652">
    <property type="entry name" value="CHP02436"/>
    <property type="match status" value="1"/>
</dbReference>
<gene>
    <name evidence="1" type="ORF">MARI151_20600</name>
</gene>
<dbReference type="InterPro" id="IPR036583">
    <property type="entry name" value="23S_rRNA_IVS_sf"/>
</dbReference>
<organism evidence="1 2">
    <name type="scientific">Maribacter litoralis</name>
    <dbReference type="NCBI Taxonomy" id="2059726"/>
    <lineage>
        <taxon>Bacteria</taxon>
        <taxon>Pseudomonadati</taxon>
        <taxon>Bacteroidota</taxon>
        <taxon>Flavobacteriia</taxon>
        <taxon>Flavobacteriales</taxon>
        <taxon>Flavobacteriaceae</taxon>
        <taxon>Maribacter</taxon>
    </lineage>
</organism>
<dbReference type="EMBL" id="CABWLR010000002">
    <property type="protein sequence ID" value="VXB43805.1"/>
    <property type="molecule type" value="Genomic_DNA"/>
</dbReference>
<dbReference type="NCBIfam" id="TIGR02436">
    <property type="entry name" value="four helix bundle protein"/>
    <property type="match status" value="1"/>
</dbReference>
<proteinExistence type="predicted"/>
<dbReference type="PANTHER" id="PTHR38471">
    <property type="entry name" value="FOUR HELIX BUNDLE PROTEIN"/>
    <property type="match status" value="1"/>
</dbReference>
<dbReference type="InterPro" id="IPR012657">
    <property type="entry name" value="23S_rRNA-intervening_sequence"/>
</dbReference>
<protein>
    <submittedName>
        <fullName evidence="1">Four helix bundle protein</fullName>
    </submittedName>
</protein>
<dbReference type="RefSeq" id="WP_159302491.1">
    <property type="nucleotide sequence ID" value="NZ_LR733271.1"/>
</dbReference>